<evidence type="ECO:0000256" key="3">
    <source>
        <dbReference type="ARBA" id="ARBA00022801"/>
    </source>
</evidence>
<dbReference type="EC" id="3.2.1.21" evidence="2"/>
<accession>A0AAV8WNH1</accession>
<dbReference type="GO" id="GO:0008422">
    <property type="term" value="F:beta-glucosidase activity"/>
    <property type="evidence" value="ECO:0007669"/>
    <property type="project" value="TreeGrafter"/>
</dbReference>
<dbReference type="Gene3D" id="3.20.20.80">
    <property type="entry name" value="Glycosidases"/>
    <property type="match status" value="1"/>
</dbReference>
<name>A0AAV8WNH1_9CUCU</name>
<evidence type="ECO:0000313" key="8">
    <source>
        <dbReference type="Proteomes" id="UP001162156"/>
    </source>
</evidence>
<comment type="caution">
    <text evidence="7">The sequence shown here is derived from an EMBL/GenBank/DDBJ whole genome shotgun (WGS) entry which is preliminary data.</text>
</comment>
<comment type="similarity">
    <text evidence="1 6">Belongs to the glycosyl hydrolase 1 family.</text>
</comment>
<evidence type="ECO:0000256" key="5">
    <source>
        <dbReference type="PROSITE-ProRule" id="PRU10055"/>
    </source>
</evidence>
<dbReference type="Pfam" id="PF00232">
    <property type="entry name" value="Glyco_hydro_1"/>
    <property type="match status" value="1"/>
</dbReference>
<feature type="non-terminal residue" evidence="7">
    <location>
        <position position="1"/>
    </location>
</feature>
<dbReference type="PROSITE" id="PS00572">
    <property type="entry name" value="GLYCOSYL_HYDROL_F1_1"/>
    <property type="match status" value="1"/>
</dbReference>
<dbReference type="GO" id="GO:0005975">
    <property type="term" value="P:carbohydrate metabolic process"/>
    <property type="evidence" value="ECO:0007669"/>
    <property type="project" value="InterPro"/>
</dbReference>
<dbReference type="PANTHER" id="PTHR10353">
    <property type="entry name" value="GLYCOSYL HYDROLASE"/>
    <property type="match status" value="1"/>
</dbReference>
<dbReference type="Proteomes" id="UP001162156">
    <property type="component" value="Unassembled WGS sequence"/>
</dbReference>
<protein>
    <recommendedName>
        <fullName evidence="2">beta-glucosidase</fullName>
        <ecNumber evidence="2">3.2.1.21</ecNumber>
    </recommendedName>
</protein>
<evidence type="ECO:0000313" key="7">
    <source>
        <dbReference type="EMBL" id="KAJ8927832.1"/>
    </source>
</evidence>
<sequence>LGTFANPIYHADGNYPKIVRERVDNVSRQEGYLQSRLPVLSPPEIEYIQGTFDFLGLNIYTTYLVKDAKEETSEKSSLKKDMRVQLYQDEKWPKSNSDWLRVVPYGVRKVLKWIKDKYDDPDIIITENGFSDKGEINDINRIRYYQKYLSSLLEAIHEDQVSVKAFAAWSLIDNFEWNRGYRSVRTQLHEIGLTFRKFFREVQLTERHRREREEWARKRRNWDRKWNIVIFVDESHLVCTTILDE</sequence>
<dbReference type="InterPro" id="IPR001360">
    <property type="entry name" value="Glyco_hydro_1"/>
</dbReference>
<organism evidence="7 8">
    <name type="scientific">Rhamnusium bicolor</name>
    <dbReference type="NCBI Taxonomy" id="1586634"/>
    <lineage>
        <taxon>Eukaryota</taxon>
        <taxon>Metazoa</taxon>
        <taxon>Ecdysozoa</taxon>
        <taxon>Arthropoda</taxon>
        <taxon>Hexapoda</taxon>
        <taxon>Insecta</taxon>
        <taxon>Pterygota</taxon>
        <taxon>Neoptera</taxon>
        <taxon>Endopterygota</taxon>
        <taxon>Coleoptera</taxon>
        <taxon>Polyphaga</taxon>
        <taxon>Cucujiformia</taxon>
        <taxon>Chrysomeloidea</taxon>
        <taxon>Cerambycidae</taxon>
        <taxon>Lepturinae</taxon>
        <taxon>Rhagiini</taxon>
        <taxon>Rhamnusium</taxon>
    </lineage>
</organism>
<gene>
    <name evidence="7" type="ORF">NQ314_019663</name>
</gene>
<reference evidence="7" key="1">
    <citation type="journal article" date="2023" name="Insect Mol. Biol.">
        <title>Genome sequencing provides insights into the evolution of gene families encoding plant cell wall-degrading enzymes in longhorned beetles.</title>
        <authorList>
            <person name="Shin N.R."/>
            <person name="Okamura Y."/>
            <person name="Kirsch R."/>
            <person name="Pauchet Y."/>
        </authorList>
    </citation>
    <scope>NUCLEOTIDE SEQUENCE</scope>
    <source>
        <strain evidence="7">RBIC_L_NR</strain>
    </source>
</reference>
<feature type="active site" description="Nucleophile" evidence="5">
    <location>
        <position position="127"/>
    </location>
</feature>
<dbReference type="PANTHER" id="PTHR10353:SF36">
    <property type="entry name" value="LP05116P"/>
    <property type="match status" value="1"/>
</dbReference>
<keyword evidence="4" id="KW-0326">Glycosidase</keyword>
<keyword evidence="8" id="KW-1185">Reference proteome</keyword>
<dbReference type="PRINTS" id="PR00131">
    <property type="entry name" value="GLHYDRLASE1"/>
</dbReference>
<evidence type="ECO:0000256" key="2">
    <source>
        <dbReference type="ARBA" id="ARBA00012744"/>
    </source>
</evidence>
<dbReference type="SUPFAM" id="SSF51445">
    <property type="entry name" value="(Trans)glycosidases"/>
    <property type="match status" value="1"/>
</dbReference>
<dbReference type="InterPro" id="IPR018120">
    <property type="entry name" value="Glyco_hydro_1_AS"/>
</dbReference>
<evidence type="ECO:0000256" key="4">
    <source>
        <dbReference type="ARBA" id="ARBA00023295"/>
    </source>
</evidence>
<proteinExistence type="inferred from homology"/>
<keyword evidence="3" id="KW-0378">Hydrolase</keyword>
<dbReference type="InterPro" id="IPR017853">
    <property type="entry name" value="GH"/>
</dbReference>
<dbReference type="EMBL" id="JANEYF010005527">
    <property type="protein sequence ID" value="KAJ8927832.1"/>
    <property type="molecule type" value="Genomic_DNA"/>
</dbReference>
<evidence type="ECO:0000256" key="1">
    <source>
        <dbReference type="ARBA" id="ARBA00010838"/>
    </source>
</evidence>
<dbReference type="AlphaFoldDB" id="A0AAV8WNH1"/>
<evidence type="ECO:0000256" key="6">
    <source>
        <dbReference type="RuleBase" id="RU003690"/>
    </source>
</evidence>